<evidence type="ECO:0000256" key="1">
    <source>
        <dbReference type="ARBA" id="ARBA00004496"/>
    </source>
</evidence>
<keyword evidence="9" id="KW-0648">Protein biosynthesis</keyword>
<dbReference type="HAMAP" id="MF_02075">
    <property type="entry name" value="Asp_tRNA_synth_type2"/>
    <property type="match status" value="1"/>
</dbReference>
<dbReference type="InterPro" id="IPR004523">
    <property type="entry name" value="Asp-tRNA_synthase_2"/>
</dbReference>
<dbReference type="FunFam" id="2.40.50.140:FF:000132">
    <property type="entry name" value="Aspartyl-tRNA synthetase, cytoplasmic"/>
    <property type="match status" value="1"/>
</dbReference>
<keyword evidence="6" id="KW-0436">Ligase</keyword>
<dbReference type="CDD" id="cd04320">
    <property type="entry name" value="AspRS_cyto_N"/>
    <property type="match status" value="1"/>
</dbReference>
<protein>
    <recommendedName>
        <fullName evidence="4">Aspartate--tRNA ligase, cytoplasmic</fullName>
        <ecNumber evidence="3">6.1.1.12</ecNumber>
    </recommendedName>
    <alternativeName>
        <fullName evidence="11">Aspartyl-tRNA synthetase</fullName>
    </alternativeName>
    <alternativeName>
        <fullName evidence="13">Probable aspartate--tRNA ligase, cytoplasmic</fullName>
    </alternativeName>
</protein>
<evidence type="ECO:0000256" key="2">
    <source>
        <dbReference type="ARBA" id="ARBA00005312"/>
    </source>
</evidence>
<comment type="similarity">
    <text evidence="2">Belongs to the class-II aminoacyl-tRNA synthetase family. Type 2 subfamily.</text>
</comment>
<dbReference type="AlphaFoldDB" id="H0EJN4"/>
<keyword evidence="17" id="KW-1185">Reference proteome</keyword>
<sequence>MTTFLGIPDLTDEVARVEESIAWTVMEMAYDGSAIVRKELLVFFSKFIQRYESKLFVAAYEHMIEEREYRRFPPQDDGQDHQMGLHYIRKDQRNPDGSIKVAAQGLSHNSIFAAVWKHVLIMAVDPHPEVQRDAQIVVDYINSAMLQSPVGGPAQALMDDIDRLRSKTVASNKKSPDPRPNTPLRQDNFLEYAVEYFREPQMKPTEAEEPGSTDYNERLWRRSRNEAILRETQPQKDIAGNGKWTNPSGFFNNQSQPSKMILHQFEDHLAVSDDRDTICVWDWKKQDRLCRFSNGNPEGSKISDLQFINEDDQALLLTGSSDGVVRIYRNYDSDKKVEVAAAWRALTDLVPTRSGSCVTSLTSDQMTGNVFVAGFGDGAIRVFDVRHKPQEAMVKKWKDDSDKVWIKSVHMQRGGQRELLDTLRTASTHEHLPVFAVMVQPLRQLGGVHLQTLYTSNITASVLMASEQPKEVPADPANPSTPAAGEDAAAPSKKGAKKAEAKAKKEAEKARKAAEREALAASTSAAAAEDNAKDNYGEISKDRPINVEIVHLRDLAEEHVGKTIKVRAWIQNARAQGAKMAFVELREEGNWTVQGVVSASAEGTPVSRQMVKWIQGLKLESFVSVEALVQKPLEPVKSTKVSGFELHLTKIYLVAPAPEMLGLGLAAANRPVGSLEDESVGEALEGLSVTEGTPVASLATHLNNPAMHKRAPVSQAIADIRIAVEDLFCEYLRARRFKRFHPPSLIGAASEGGANVFALPYFDKQAYLAQSPQFYKQIEIAGGRKRVFCVHPVFRAENSNTPRHMTEFMGLDLEMEIDDHYHEVLHLLEGVFLYIFGKLASEYREEIELIRSVYPSEEFLLPEPGKEVRLTFAEGQALLRAEGPSEFANVTDDEDMSTAQEKALGALIRKKYNSDFYVLDKFPVDARPFYAMPDPENPKVTNAYDFMMRGQEILSGGQRLHLPHELEATIRAKGLDPNQPGLKEYVDVFRSVGVPPHGGGGIGLDRVVAWYLNLPSVQLVADYPRTPKRLAP</sequence>
<evidence type="ECO:0000256" key="13">
    <source>
        <dbReference type="ARBA" id="ARBA00070516"/>
    </source>
</evidence>
<dbReference type="FunFam" id="3.30.930.10:FF:000038">
    <property type="entry name" value="Aspartate--tRNA ligase"/>
    <property type="match status" value="1"/>
</dbReference>
<evidence type="ECO:0000256" key="3">
    <source>
        <dbReference type="ARBA" id="ARBA00012841"/>
    </source>
</evidence>
<feature type="domain" description="Aminoacyl-transfer RNA synthetases class-II family profile" evidence="15">
    <location>
        <begin position="720"/>
        <end position="1032"/>
    </location>
</feature>
<dbReference type="InterPro" id="IPR006195">
    <property type="entry name" value="aa-tRNA-synth_II"/>
</dbReference>
<keyword evidence="7" id="KW-0547">Nucleotide-binding</keyword>
<evidence type="ECO:0000256" key="14">
    <source>
        <dbReference type="SAM" id="MobiDB-lite"/>
    </source>
</evidence>
<feature type="compositionally biased region" description="Basic and acidic residues" evidence="14">
    <location>
        <begin position="497"/>
        <end position="518"/>
    </location>
</feature>
<dbReference type="InParanoid" id="H0EJN4"/>
<proteinExistence type="inferred from homology"/>
<feature type="compositionally biased region" description="Low complexity" evidence="14">
    <location>
        <begin position="519"/>
        <end position="529"/>
    </location>
</feature>
<comment type="catalytic activity">
    <reaction evidence="12">
        <text>tRNA(Asp) + L-aspartate + ATP = L-aspartyl-tRNA(Asp) + AMP + diphosphate</text>
        <dbReference type="Rhea" id="RHEA:19649"/>
        <dbReference type="Rhea" id="RHEA-COMP:9660"/>
        <dbReference type="Rhea" id="RHEA-COMP:9678"/>
        <dbReference type="ChEBI" id="CHEBI:29991"/>
        <dbReference type="ChEBI" id="CHEBI:30616"/>
        <dbReference type="ChEBI" id="CHEBI:33019"/>
        <dbReference type="ChEBI" id="CHEBI:78442"/>
        <dbReference type="ChEBI" id="CHEBI:78516"/>
        <dbReference type="ChEBI" id="CHEBI:456215"/>
        <dbReference type="EC" id="6.1.1.12"/>
    </reaction>
</comment>
<dbReference type="Gene3D" id="2.40.50.140">
    <property type="entry name" value="Nucleic acid-binding proteins"/>
    <property type="match status" value="1"/>
</dbReference>
<dbReference type="Gene3D" id="2.130.10.10">
    <property type="entry name" value="YVTN repeat-like/Quinoprotein amine dehydrogenase"/>
    <property type="match status" value="1"/>
</dbReference>
<name>H0EJN4_GLAL7</name>
<dbReference type="PROSITE" id="PS50862">
    <property type="entry name" value="AA_TRNA_LIGASE_II"/>
    <property type="match status" value="1"/>
</dbReference>
<keyword evidence="8" id="KW-0067">ATP-binding</keyword>
<dbReference type="EMBL" id="AGUE01000056">
    <property type="protein sequence ID" value="EHL01295.1"/>
    <property type="molecule type" value="Genomic_DNA"/>
</dbReference>
<dbReference type="InterPro" id="IPR002312">
    <property type="entry name" value="Asp/Asn-tRNA-synth_IIb"/>
</dbReference>
<gene>
    <name evidence="16" type="ORF">M7I_2763</name>
</gene>
<evidence type="ECO:0000256" key="11">
    <source>
        <dbReference type="ARBA" id="ARBA00033155"/>
    </source>
</evidence>
<dbReference type="PANTHER" id="PTHR43450">
    <property type="entry name" value="ASPARTYL-TRNA SYNTHETASE"/>
    <property type="match status" value="1"/>
</dbReference>
<evidence type="ECO:0000256" key="5">
    <source>
        <dbReference type="ARBA" id="ARBA00022490"/>
    </source>
</evidence>
<evidence type="ECO:0000256" key="10">
    <source>
        <dbReference type="ARBA" id="ARBA00023146"/>
    </source>
</evidence>
<dbReference type="InterPro" id="IPR045864">
    <property type="entry name" value="aa-tRNA-synth_II/BPL/LPL"/>
</dbReference>
<dbReference type="Proteomes" id="UP000005446">
    <property type="component" value="Unassembled WGS sequence"/>
</dbReference>
<dbReference type="GO" id="GO:0017101">
    <property type="term" value="C:aminoacyl-tRNA synthetase multienzyme complex"/>
    <property type="evidence" value="ECO:0007669"/>
    <property type="project" value="TreeGrafter"/>
</dbReference>
<accession>H0EJN4</accession>
<dbReference type="HOGENOM" id="CLU_294057_0_0_1"/>
<dbReference type="InterPro" id="IPR012340">
    <property type="entry name" value="NA-bd_OB-fold"/>
</dbReference>
<dbReference type="SUPFAM" id="SSF50249">
    <property type="entry name" value="Nucleic acid-binding proteins"/>
    <property type="match status" value="1"/>
</dbReference>
<evidence type="ECO:0000259" key="15">
    <source>
        <dbReference type="PROSITE" id="PS50862"/>
    </source>
</evidence>
<dbReference type="InterPro" id="IPR015943">
    <property type="entry name" value="WD40/YVTN_repeat-like_dom_sf"/>
</dbReference>
<dbReference type="PRINTS" id="PR01042">
    <property type="entry name" value="TRNASYNTHASP"/>
</dbReference>
<dbReference type="GO" id="GO:0005524">
    <property type="term" value="F:ATP binding"/>
    <property type="evidence" value="ECO:0007669"/>
    <property type="project" value="UniProtKB-KW"/>
</dbReference>
<evidence type="ECO:0000313" key="17">
    <source>
        <dbReference type="Proteomes" id="UP000005446"/>
    </source>
</evidence>
<evidence type="ECO:0000256" key="8">
    <source>
        <dbReference type="ARBA" id="ARBA00022840"/>
    </source>
</evidence>
<dbReference type="GO" id="GO:0005829">
    <property type="term" value="C:cytosol"/>
    <property type="evidence" value="ECO:0007669"/>
    <property type="project" value="TreeGrafter"/>
</dbReference>
<feature type="region of interest" description="Disordered" evidence="14">
    <location>
        <begin position="469"/>
        <end position="530"/>
    </location>
</feature>
<evidence type="ECO:0000256" key="4">
    <source>
        <dbReference type="ARBA" id="ARBA00018853"/>
    </source>
</evidence>
<evidence type="ECO:0000256" key="6">
    <source>
        <dbReference type="ARBA" id="ARBA00022598"/>
    </source>
</evidence>
<reference evidence="16 17" key="1">
    <citation type="journal article" date="2012" name="Eukaryot. Cell">
        <title>Genome sequence of the fungus Glarea lozoyensis: the first genome sequence of a species from the Helotiaceae family.</title>
        <authorList>
            <person name="Youssar L."/>
            <person name="Gruening B.A."/>
            <person name="Erxleben A."/>
            <person name="Guenther S."/>
            <person name="Huettel W."/>
        </authorList>
    </citation>
    <scope>NUCLEOTIDE SEQUENCE [LARGE SCALE GENOMIC DNA]</scope>
    <source>
        <strain evidence="17">ATCC 74030 / MF5533</strain>
    </source>
</reference>
<dbReference type="OrthoDB" id="372395at2759"/>
<evidence type="ECO:0000256" key="12">
    <source>
        <dbReference type="ARBA" id="ARBA00047904"/>
    </source>
</evidence>
<comment type="subcellular location">
    <subcellularLocation>
        <location evidence="1">Cytoplasm</location>
    </subcellularLocation>
</comment>
<evidence type="ECO:0000256" key="7">
    <source>
        <dbReference type="ARBA" id="ARBA00022741"/>
    </source>
</evidence>
<dbReference type="FunCoup" id="H0EJN4">
    <property type="interactions" value="785"/>
</dbReference>
<dbReference type="InterPro" id="IPR036322">
    <property type="entry name" value="WD40_repeat_dom_sf"/>
</dbReference>
<dbReference type="NCBIfam" id="TIGR00458">
    <property type="entry name" value="aspS_nondisc"/>
    <property type="match status" value="1"/>
</dbReference>
<dbReference type="SUPFAM" id="SSF50978">
    <property type="entry name" value="WD40 repeat-like"/>
    <property type="match status" value="1"/>
</dbReference>
<dbReference type="GO" id="GO:0003723">
    <property type="term" value="F:RNA binding"/>
    <property type="evidence" value="ECO:0007669"/>
    <property type="project" value="TreeGrafter"/>
</dbReference>
<dbReference type="Pfam" id="PF00152">
    <property type="entry name" value="tRNA-synt_2"/>
    <property type="match status" value="1"/>
</dbReference>
<dbReference type="EC" id="6.1.1.12" evidence="3"/>
<dbReference type="GO" id="GO:0004815">
    <property type="term" value="F:aspartate-tRNA ligase activity"/>
    <property type="evidence" value="ECO:0007669"/>
    <property type="project" value="UniProtKB-EC"/>
</dbReference>
<evidence type="ECO:0000256" key="9">
    <source>
        <dbReference type="ARBA" id="ARBA00022917"/>
    </source>
</evidence>
<keyword evidence="5" id="KW-0963">Cytoplasm</keyword>
<dbReference type="GO" id="GO:0006422">
    <property type="term" value="P:aspartyl-tRNA aminoacylation"/>
    <property type="evidence" value="ECO:0007669"/>
    <property type="project" value="InterPro"/>
</dbReference>
<organism evidence="16 17">
    <name type="scientific">Glarea lozoyensis (strain ATCC 74030 / MF5533)</name>
    <dbReference type="NCBI Taxonomy" id="1104152"/>
    <lineage>
        <taxon>Eukaryota</taxon>
        <taxon>Fungi</taxon>
        <taxon>Dikarya</taxon>
        <taxon>Ascomycota</taxon>
        <taxon>Pezizomycotina</taxon>
        <taxon>Leotiomycetes</taxon>
        <taxon>Helotiales</taxon>
        <taxon>Helotiaceae</taxon>
        <taxon>Glarea</taxon>
    </lineage>
</organism>
<comment type="caution">
    <text evidence="16">The sequence shown here is derived from an EMBL/GenBank/DDBJ whole genome shotgun (WGS) entry which is preliminary data.</text>
</comment>
<evidence type="ECO:0000313" key="16">
    <source>
        <dbReference type="EMBL" id="EHL01295.1"/>
    </source>
</evidence>
<dbReference type="FunFam" id="2.130.10.10:FF:000514">
    <property type="entry name" value="TORC1 growth control complex subunit Kog1"/>
    <property type="match status" value="1"/>
</dbReference>
<dbReference type="InterPro" id="IPR004364">
    <property type="entry name" value="Aa-tRNA-synt_II"/>
</dbReference>
<dbReference type="SUPFAM" id="SSF55681">
    <property type="entry name" value="Class II aaRS and biotin synthetases"/>
    <property type="match status" value="1"/>
</dbReference>
<dbReference type="PANTHER" id="PTHR43450:SF1">
    <property type="entry name" value="ASPARTATE--TRNA LIGASE, CYTOPLASMIC"/>
    <property type="match status" value="1"/>
</dbReference>
<dbReference type="Gene3D" id="3.30.930.10">
    <property type="entry name" value="Bira Bifunctional Protein, Domain 2"/>
    <property type="match status" value="1"/>
</dbReference>
<keyword evidence="10 16" id="KW-0030">Aminoacyl-tRNA synthetase</keyword>